<dbReference type="PANTHER" id="PTHR12835:SF5">
    <property type="entry name" value="BIOTIN--PROTEIN LIGASE"/>
    <property type="match status" value="1"/>
</dbReference>
<proteinExistence type="predicted"/>
<dbReference type="GO" id="GO:0005737">
    <property type="term" value="C:cytoplasm"/>
    <property type="evidence" value="ECO:0007669"/>
    <property type="project" value="TreeGrafter"/>
</dbReference>
<sequence length="294" mass="31408">MQLRYSSMERPGLDQERLRAALVAPQGPLAQLEVVAETGSTNTDLAERARLRPSDVPDLSVLTAEMQTAGRGRLGRTWEAPPRSSLFVSVLLRPVNADGRPLPTQSYGWLSLLAALALAESVARRTGVEARLKWPNDVMVDGRKLAGVLAQLVMDSSGAAPAVVVGAGMNVSLTDEDLPVPTATSLLMEYASTTDRNILLEDYIRELADKYAQFRAVDGDASRPWADGTSLLEKISARMATLGQEVRAELPGGKSLTGRAVALDAYGSLVLVDEAGERHSVVAGDVVHLRAVQA</sequence>
<evidence type="ECO:0000313" key="5">
    <source>
        <dbReference type="EMBL" id="QWQ37207.1"/>
    </source>
</evidence>
<dbReference type="Gene3D" id="3.30.930.10">
    <property type="entry name" value="Bira Bifunctional Protein, Domain 2"/>
    <property type="match status" value="1"/>
</dbReference>
<dbReference type="KEGG" id="asun:KG104_05450"/>
<dbReference type="SUPFAM" id="SSF55681">
    <property type="entry name" value="Class II aaRS and biotin synthetases"/>
    <property type="match status" value="1"/>
</dbReference>
<dbReference type="PANTHER" id="PTHR12835">
    <property type="entry name" value="BIOTIN PROTEIN LIGASE"/>
    <property type="match status" value="1"/>
</dbReference>
<keyword evidence="6" id="KW-1185">Reference proteome</keyword>
<accession>A0A975XLQ9</accession>
<keyword evidence="1 5" id="KW-0436">Ligase</keyword>
<evidence type="ECO:0000256" key="3">
    <source>
        <dbReference type="ARBA" id="ARBA00024227"/>
    </source>
</evidence>
<dbReference type="InterPro" id="IPR004408">
    <property type="entry name" value="Biotin_CoA_COase_ligase"/>
</dbReference>
<protein>
    <recommendedName>
        <fullName evidence="3">biotin--[biotin carboxyl-carrier protein] ligase</fullName>
        <ecNumber evidence="3">6.3.4.15</ecNumber>
    </recommendedName>
</protein>
<dbReference type="RefSeq" id="WP_207347509.1">
    <property type="nucleotide sequence ID" value="NZ_CP076456.1"/>
</dbReference>
<evidence type="ECO:0000313" key="6">
    <source>
        <dbReference type="Proteomes" id="UP000680588"/>
    </source>
</evidence>
<dbReference type="CDD" id="cd16442">
    <property type="entry name" value="BPL"/>
    <property type="match status" value="1"/>
</dbReference>
<feature type="domain" description="BPL/LPL catalytic" evidence="4">
    <location>
        <begin position="24"/>
        <end position="215"/>
    </location>
</feature>
<dbReference type="InterPro" id="IPR045864">
    <property type="entry name" value="aa-tRNA-synth_II/BPL/LPL"/>
</dbReference>
<evidence type="ECO:0000256" key="1">
    <source>
        <dbReference type="ARBA" id="ARBA00022598"/>
    </source>
</evidence>
<dbReference type="PROSITE" id="PS51733">
    <property type="entry name" value="BPL_LPL_CATALYTIC"/>
    <property type="match status" value="1"/>
</dbReference>
<gene>
    <name evidence="5" type="ORF">KG104_05450</name>
</gene>
<dbReference type="GO" id="GO:0004077">
    <property type="term" value="F:biotin--[biotin carboxyl-carrier protein] ligase activity"/>
    <property type="evidence" value="ECO:0007669"/>
    <property type="project" value="UniProtKB-EC"/>
</dbReference>
<dbReference type="Gene3D" id="2.30.30.100">
    <property type="match status" value="1"/>
</dbReference>
<dbReference type="InterPro" id="IPR004143">
    <property type="entry name" value="BPL_LPL_catalytic"/>
</dbReference>
<keyword evidence="2" id="KW-0092">Biotin</keyword>
<dbReference type="EC" id="6.3.4.15" evidence="3"/>
<dbReference type="InterPro" id="IPR003142">
    <property type="entry name" value="BPL_C"/>
</dbReference>
<dbReference type="Pfam" id="PF03099">
    <property type="entry name" value="BPL_LplA_LipB"/>
    <property type="match status" value="1"/>
</dbReference>
<dbReference type="Pfam" id="PF02237">
    <property type="entry name" value="BPL_C"/>
    <property type="match status" value="1"/>
</dbReference>
<evidence type="ECO:0000259" key="4">
    <source>
        <dbReference type="PROSITE" id="PS51733"/>
    </source>
</evidence>
<dbReference type="Proteomes" id="UP000680588">
    <property type="component" value="Chromosome"/>
</dbReference>
<dbReference type="AlphaFoldDB" id="A0A975XLQ9"/>
<organism evidence="5 6">
    <name type="scientific">Arthrobacter sunyaminii</name>
    <dbReference type="NCBI Taxonomy" id="2816859"/>
    <lineage>
        <taxon>Bacteria</taxon>
        <taxon>Bacillati</taxon>
        <taxon>Actinomycetota</taxon>
        <taxon>Actinomycetes</taxon>
        <taxon>Micrococcales</taxon>
        <taxon>Micrococcaceae</taxon>
        <taxon>Arthrobacter</taxon>
    </lineage>
</organism>
<name>A0A975XLQ9_9MICC</name>
<dbReference type="NCBIfam" id="TIGR00121">
    <property type="entry name" value="birA_ligase"/>
    <property type="match status" value="1"/>
</dbReference>
<evidence type="ECO:0000256" key="2">
    <source>
        <dbReference type="ARBA" id="ARBA00023267"/>
    </source>
</evidence>
<dbReference type="EMBL" id="CP076456">
    <property type="protein sequence ID" value="QWQ37207.1"/>
    <property type="molecule type" value="Genomic_DNA"/>
</dbReference>
<reference evidence="5" key="1">
    <citation type="submission" date="2021-06" db="EMBL/GenBank/DDBJ databases">
        <title>Novel species in genus Arthrobacter.</title>
        <authorList>
            <person name="Zhang G."/>
        </authorList>
    </citation>
    <scope>NUCLEOTIDE SEQUENCE</scope>
    <source>
        <strain evidence="5">Zg-ZUI122</strain>
    </source>
</reference>